<dbReference type="OrthoDB" id="10255522at2759"/>
<dbReference type="STRING" id="669874.A0A1E4TUD8"/>
<reference evidence="7" key="1">
    <citation type="submission" date="2016-05" db="EMBL/GenBank/DDBJ databases">
        <title>Comparative genomics of biotechnologically important yeasts.</title>
        <authorList>
            <consortium name="DOE Joint Genome Institute"/>
            <person name="Riley R."/>
            <person name="Haridas S."/>
            <person name="Wolfe K.H."/>
            <person name="Lopes M.R."/>
            <person name="Hittinger C.T."/>
            <person name="Goker M."/>
            <person name="Salamov A."/>
            <person name="Wisecaver J."/>
            <person name="Long T.M."/>
            <person name="Aerts A.L."/>
            <person name="Barry K."/>
            <person name="Choi C."/>
            <person name="Clum A."/>
            <person name="Coughlan A.Y."/>
            <person name="Deshpande S."/>
            <person name="Douglass A.P."/>
            <person name="Hanson S.J."/>
            <person name="Klenk H.-P."/>
            <person name="Labutti K."/>
            <person name="Lapidus A."/>
            <person name="Lindquist E."/>
            <person name="Lipzen A."/>
            <person name="Meier-Kolthoff J.P."/>
            <person name="Ohm R.A."/>
            <person name="Otillar R.P."/>
            <person name="Pangilinan J."/>
            <person name="Peng Y."/>
            <person name="Rokas A."/>
            <person name="Rosa C.A."/>
            <person name="Scheuner C."/>
            <person name="Sibirny A.A."/>
            <person name="Slot J.C."/>
            <person name="Stielow J.B."/>
            <person name="Sun H."/>
            <person name="Kurtzman C.P."/>
            <person name="Blackwell M."/>
            <person name="Grigoriev I.V."/>
            <person name="Jeffries T.W."/>
        </authorList>
    </citation>
    <scope>NUCLEOTIDE SEQUENCE [LARGE SCALE GENOMIC DNA]</scope>
    <source>
        <strain evidence="7">NRRL Y-2460</strain>
    </source>
</reference>
<gene>
    <name evidence="6" type="ORF">PACTADRAFT_50095</name>
</gene>
<accession>A0A1E4TUD8</accession>
<dbReference type="PANTHER" id="PTHR23159:SF31">
    <property type="entry name" value="CENTROSOME-ASSOCIATED PROTEIN CEP250 ISOFORM X1"/>
    <property type="match status" value="1"/>
</dbReference>
<protein>
    <recommendedName>
        <fullName evidence="5">Centrosomin N-terminal motif 1 domain-containing protein</fullName>
    </recommendedName>
</protein>
<evidence type="ECO:0000259" key="5">
    <source>
        <dbReference type="Pfam" id="PF07989"/>
    </source>
</evidence>
<dbReference type="GO" id="GO:0005815">
    <property type="term" value="C:microtubule organizing center"/>
    <property type="evidence" value="ECO:0007669"/>
    <property type="project" value="InterPro"/>
</dbReference>
<evidence type="ECO:0000256" key="4">
    <source>
        <dbReference type="SAM" id="MobiDB-lite"/>
    </source>
</evidence>
<evidence type="ECO:0000256" key="2">
    <source>
        <dbReference type="ARBA" id="ARBA00022490"/>
    </source>
</evidence>
<name>A0A1E4TUD8_PACTA</name>
<organism evidence="6 7">
    <name type="scientific">Pachysolen tannophilus NRRL Y-2460</name>
    <dbReference type="NCBI Taxonomy" id="669874"/>
    <lineage>
        <taxon>Eukaryota</taxon>
        <taxon>Fungi</taxon>
        <taxon>Dikarya</taxon>
        <taxon>Ascomycota</taxon>
        <taxon>Saccharomycotina</taxon>
        <taxon>Pichiomycetes</taxon>
        <taxon>Pachysolenaceae</taxon>
        <taxon>Pachysolen</taxon>
    </lineage>
</organism>
<feature type="compositionally biased region" description="Low complexity" evidence="4">
    <location>
        <begin position="907"/>
        <end position="926"/>
    </location>
</feature>
<dbReference type="InterPro" id="IPR012943">
    <property type="entry name" value="Cnn_1N"/>
</dbReference>
<keyword evidence="3" id="KW-0175">Coiled coil</keyword>
<keyword evidence="7" id="KW-1185">Reference proteome</keyword>
<feature type="coiled-coil region" evidence="3">
    <location>
        <begin position="604"/>
        <end position="902"/>
    </location>
</feature>
<feature type="coiled-coil region" evidence="3">
    <location>
        <begin position="413"/>
        <end position="580"/>
    </location>
</feature>
<feature type="domain" description="Centrosomin N-terminal motif 1" evidence="5">
    <location>
        <begin position="154"/>
        <end position="223"/>
    </location>
</feature>
<dbReference type="Gene3D" id="1.10.287.1490">
    <property type="match status" value="1"/>
</dbReference>
<comment type="subcellular location">
    <subcellularLocation>
        <location evidence="1">Cytoplasm</location>
    </subcellularLocation>
</comment>
<dbReference type="EMBL" id="KV454014">
    <property type="protein sequence ID" value="ODV95361.1"/>
    <property type="molecule type" value="Genomic_DNA"/>
</dbReference>
<proteinExistence type="predicted"/>
<feature type="region of interest" description="Disordered" evidence="4">
    <location>
        <begin position="222"/>
        <end position="247"/>
    </location>
</feature>
<evidence type="ECO:0000313" key="6">
    <source>
        <dbReference type="EMBL" id="ODV95361.1"/>
    </source>
</evidence>
<feature type="region of interest" description="Disordered" evidence="4">
    <location>
        <begin position="902"/>
        <end position="926"/>
    </location>
</feature>
<dbReference type="Pfam" id="PF07989">
    <property type="entry name" value="Cnn_1N"/>
    <property type="match status" value="1"/>
</dbReference>
<feature type="region of interest" description="Disordered" evidence="4">
    <location>
        <begin position="1"/>
        <end position="21"/>
    </location>
</feature>
<keyword evidence="2" id="KW-0963">Cytoplasm</keyword>
<evidence type="ECO:0000256" key="1">
    <source>
        <dbReference type="ARBA" id="ARBA00004496"/>
    </source>
</evidence>
<evidence type="ECO:0000256" key="3">
    <source>
        <dbReference type="SAM" id="Coils"/>
    </source>
</evidence>
<sequence>MFGQGRLIGTPIDPKKGQRHHQSSRMEFTPIGHYDEGDVNGHFNVDNENHDSNFFVGSPLSNRNNNVRKKNYKVSPLANHTIDGSSYENMTQEFDTILATDNDNIKSNKNLSNFDKINYLNELGNNNNNSNNNEDDDSVNILKNSFLNNGSNPLRQQQNNVNKLQEENINLKVRLTTLTKYLNAEPQDKIDLINNNIELKQNLIEMSNEIENLKNHIQKLEEEEEENNKENRISRNITPNKSFVSNPATINHNDSIIHQELNDKLEDLKFENKQLNENLEELLEQIENLKTENKDLHEMVEQLDDSVQGHRENQSNRNMEKSREVAKLEETIKNLKFTLEDNDYHIREREQQINDVREMMNSLQDELADKNGTIAELKQKLNKVHDYSLEDVKLLKDEVIRLQNQELKLINDREDLSHELSKVKGQLENTNEHYEKSQRKVNDLIRQLKKTKEDANIETNEYLHKLEDERVSLYDELQEANDKIYKLERQLNSANMDVVTLRKIENSNKERILLLSNENEKLKKKMDKLETSKSSNNNKKDSIFYKERFEQERSELLSEINQLKDENSVLQKKIDSLSFSSSSSLLGNSNMKNTNMKNTSNGSNDYLESEIRRLSNENSELQKLLNSTKSDYQTKLSNLEYKNTQLVDQLNDKEKDLNELESKIRNLNKSNTLKLLNEDDEKLELIREKNQIESKLKLLNIEKSTLKDEYELKISILKKQLDNYQSNSNPATTLNQMLEFELNNAIRSKDELLVKLEKKSQENVELYYKYSKLKKDNKELEDIMYALEENEEKLRVDNRGLENRMSLLEDELNKTRQHCTRLANRLKSVSSSSDDSSSKSLLIENYRLELDRANDEIDRLNRNYKKMRDDLIDKCRDLQKSKGNLKDKVLELNDQLSQVRLKDSQIKNSYPSPKSSPSNNNRNNVGNKMHFKLNIAEGESIVLRTRVHEQQATIKDLQFYNGILNKSIKEYEALLKRNIYKIQPILENQSSCFKIINNNKNKKITFKAVAKMVLASIRLKNRLRKQTLKTIKLDDIKKEINRGKLELL</sequence>
<dbReference type="PANTHER" id="PTHR23159">
    <property type="entry name" value="CENTROSOMAL PROTEIN 2"/>
    <property type="match status" value="1"/>
</dbReference>
<evidence type="ECO:0000313" key="7">
    <source>
        <dbReference type="Proteomes" id="UP000094236"/>
    </source>
</evidence>
<feature type="compositionally biased region" description="Polar residues" evidence="4">
    <location>
        <begin position="234"/>
        <end position="247"/>
    </location>
</feature>
<dbReference type="GO" id="GO:0005737">
    <property type="term" value="C:cytoplasm"/>
    <property type="evidence" value="ECO:0007669"/>
    <property type="project" value="UniProtKB-SubCell"/>
</dbReference>
<dbReference type="AlphaFoldDB" id="A0A1E4TUD8"/>
<dbReference type="Proteomes" id="UP000094236">
    <property type="component" value="Unassembled WGS sequence"/>
</dbReference>